<organism evidence="2 3">
    <name type="scientific">Seminavis robusta</name>
    <dbReference type="NCBI Taxonomy" id="568900"/>
    <lineage>
        <taxon>Eukaryota</taxon>
        <taxon>Sar</taxon>
        <taxon>Stramenopiles</taxon>
        <taxon>Ochrophyta</taxon>
        <taxon>Bacillariophyta</taxon>
        <taxon>Bacillariophyceae</taxon>
        <taxon>Bacillariophycidae</taxon>
        <taxon>Naviculales</taxon>
        <taxon>Naviculaceae</taxon>
        <taxon>Seminavis</taxon>
    </lineage>
</organism>
<proteinExistence type="predicted"/>
<evidence type="ECO:0000313" key="2">
    <source>
        <dbReference type="EMBL" id="CAB9523196.1"/>
    </source>
</evidence>
<comment type="caution">
    <text evidence="2">The sequence shown here is derived from an EMBL/GenBank/DDBJ whole genome shotgun (WGS) entry which is preliminary data.</text>
</comment>
<gene>
    <name evidence="2" type="ORF">SEMRO_1388_G268460.1</name>
</gene>
<evidence type="ECO:0000256" key="1">
    <source>
        <dbReference type="SAM" id="MobiDB-lite"/>
    </source>
</evidence>
<feature type="region of interest" description="Disordered" evidence="1">
    <location>
        <begin position="1"/>
        <end position="20"/>
    </location>
</feature>
<dbReference type="AlphaFoldDB" id="A0A9N8HRE6"/>
<dbReference type="Proteomes" id="UP001153069">
    <property type="component" value="Unassembled WGS sequence"/>
</dbReference>
<dbReference type="EMBL" id="CAICTM010001386">
    <property type="protein sequence ID" value="CAB9523196.1"/>
    <property type="molecule type" value="Genomic_DNA"/>
</dbReference>
<feature type="compositionally biased region" description="Low complexity" evidence="1">
    <location>
        <begin position="89"/>
        <end position="103"/>
    </location>
</feature>
<evidence type="ECO:0000313" key="3">
    <source>
        <dbReference type="Proteomes" id="UP001153069"/>
    </source>
</evidence>
<feature type="compositionally biased region" description="Low complexity" evidence="1">
    <location>
        <begin position="1"/>
        <end position="18"/>
    </location>
</feature>
<reference evidence="2" key="1">
    <citation type="submission" date="2020-06" db="EMBL/GenBank/DDBJ databases">
        <authorList>
            <consortium name="Plant Systems Biology data submission"/>
        </authorList>
    </citation>
    <scope>NUCLEOTIDE SEQUENCE</scope>
    <source>
        <strain evidence="2">D6</strain>
    </source>
</reference>
<sequence length="224" mass="23828">MMVSSSPPSSSSPVVTTTKGSKGVLQFQVGGAPPSLSSGAHLCDEQSSDTCFKFAGPSRVDTARPSLRPTTTPSDAPDPAEEDETHNVSTATTATMTTVSSSSSIVSIDSASTDSSCDDPSAAVQSISRNTCKLFERCHVDRKRPAFILADVTDFATQRLPRPGNGAPTSVQGKNELHRGSTLTLNREASAMAPKSSACNNVADWFSSSQPRKRRRIMKMIWHH</sequence>
<protein>
    <submittedName>
        <fullName evidence="2">Uncharacterized protein</fullName>
    </submittedName>
</protein>
<accession>A0A9N8HRE6</accession>
<feature type="region of interest" description="Disordered" evidence="1">
    <location>
        <begin position="55"/>
        <end position="103"/>
    </location>
</feature>
<name>A0A9N8HRE6_9STRA</name>
<keyword evidence="3" id="KW-1185">Reference proteome</keyword>